<dbReference type="EMBL" id="LT615367">
    <property type="protein sequence ID" value="SLM64103.1"/>
    <property type="molecule type" value="Genomic_DNA"/>
</dbReference>
<dbReference type="PANTHER" id="PTHR13903">
    <property type="entry name" value="PIRIN-RELATED"/>
    <property type="match status" value="1"/>
</dbReference>
<evidence type="ECO:0000313" key="4">
    <source>
        <dbReference type="EMBL" id="SLM64103.1"/>
    </source>
</evidence>
<accession>A0A375ADD2</accession>
<dbReference type="PANTHER" id="PTHR13903:SF8">
    <property type="entry name" value="PIRIN"/>
    <property type="match status" value="1"/>
</dbReference>
<dbReference type="Proteomes" id="UP000294820">
    <property type="component" value="Chromosome 1"/>
</dbReference>
<dbReference type="PIRSF" id="PIRSF006232">
    <property type="entry name" value="Pirin"/>
    <property type="match status" value="1"/>
</dbReference>
<dbReference type="InterPro" id="IPR003829">
    <property type="entry name" value="Pirin_N_dom"/>
</dbReference>
<organism evidence="4 5">
    <name type="scientific">Dickeya aquatica</name>
    <dbReference type="NCBI Taxonomy" id="1401087"/>
    <lineage>
        <taxon>Bacteria</taxon>
        <taxon>Pseudomonadati</taxon>
        <taxon>Pseudomonadota</taxon>
        <taxon>Gammaproteobacteria</taxon>
        <taxon>Enterobacterales</taxon>
        <taxon>Pectobacteriaceae</taxon>
        <taxon>Dickeya</taxon>
    </lineage>
</organism>
<dbReference type="InterPro" id="IPR012093">
    <property type="entry name" value="Pirin"/>
</dbReference>
<dbReference type="InterPro" id="IPR011051">
    <property type="entry name" value="RmlC_Cupin_sf"/>
</dbReference>
<dbReference type="InterPro" id="IPR014710">
    <property type="entry name" value="RmlC-like_jellyroll"/>
</dbReference>
<reference evidence="4 5" key="1">
    <citation type="submission" date="2016-09" db="EMBL/GenBank/DDBJ databases">
        <authorList>
            <person name="Reverchon S."/>
            <person name="Nasser W."/>
            <person name="Leonard S."/>
            <person name="Brochier C."/>
            <person name="Duprey A."/>
        </authorList>
    </citation>
    <scope>NUCLEOTIDE SEQUENCE [LARGE SCALE GENOMIC DNA]</scope>
    <source>
        <strain evidence="4 5">174/2</strain>
    </source>
</reference>
<evidence type="ECO:0000256" key="1">
    <source>
        <dbReference type="ARBA" id="ARBA00008416"/>
    </source>
</evidence>
<dbReference type="AlphaFoldDB" id="A0A375ADD2"/>
<dbReference type="SUPFAM" id="SSF51182">
    <property type="entry name" value="RmlC-like cupins"/>
    <property type="match status" value="1"/>
</dbReference>
<dbReference type="Pfam" id="PF02678">
    <property type="entry name" value="Pirin"/>
    <property type="match status" value="1"/>
</dbReference>
<dbReference type="KEGG" id="daq:DAQ1742_03287"/>
<sequence length="291" mass="30935">MGQGTQVRKAGCMSAVLATRGRSVVYRTRGSTHGSVTRLMTPSGLGRHLKPFVFLDLVHFRPDGTNQNFAMHPHSGIATVTFMDEGDIRYEDSTGEAGVLPAGGVEVMVAGGGVWHTGAPVGGKMGRGFQLWVALPAAQENGPARSQYLAPTQVPQVGPARVLAGEYGGAHSAAELPAGMTYLGVRLRKGEQWSYTPPQGHTVTWVALATGRLTTDESMEAGELVGFEPSGETIDFVAQEDTSFVLGSAVPHPHDLVLGYYSVHTSKEALVRGESGIERIRQELQKAGRLS</sequence>
<dbReference type="Gene3D" id="2.60.120.10">
    <property type="entry name" value="Jelly Rolls"/>
    <property type="match status" value="1"/>
</dbReference>
<comment type="similarity">
    <text evidence="1 2">Belongs to the pirin family.</text>
</comment>
<protein>
    <submittedName>
        <fullName evidence="4">Pirin-related protein</fullName>
    </submittedName>
</protein>
<proteinExistence type="inferred from homology"/>
<name>A0A375ADD2_9GAMM</name>
<evidence type="ECO:0000259" key="3">
    <source>
        <dbReference type="Pfam" id="PF02678"/>
    </source>
</evidence>
<evidence type="ECO:0000313" key="5">
    <source>
        <dbReference type="Proteomes" id="UP000294820"/>
    </source>
</evidence>
<gene>
    <name evidence="4" type="ORF">DAQ1742_03287</name>
</gene>
<evidence type="ECO:0000256" key="2">
    <source>
        <dbReference type="RuleBase" id="RU003457"/>
    </source>
</evidence>
<keyword evidence="5" id="KW-1185">Reference proteome</keyword>
<feature type="domain" description="Pirin N-terminal" evidence="3">
    <location>
        <begin position="44"/>
        <end position="133"/>
    </location>
</feature>